<organism evidence="2 3">
    <name type="scientific">Wuchereria bancrofti</name>
    <dbReference type="NCBI Taxonomy" id="6293"/>
    <lineage>
        <taxon>Eukaryota</taxon>
        <taxon>Metazoa</taxon>
        <taxon>Ecdysozoa</taxon>
        <taxon>Nematoda</taxon>
        <taxon>Chromadorea</taxon>
        <taxon>Rhabditida</taxon>
        <taxon>Spirurina</taxon>
        <taxon>Spiruromorpha</taxon>
        <taxon>Filarioidea</taxon>
        <taxon>Onchocercidae</taxon>
        <taxon>Wuchereria</taxon>
    </lineage>
</organism>
<feature type="compositionally biased region" description="Pro residues" evidence="1">
    <location>
        <begin position="29"/>
        <end position="51"/>
    </location>
</feature>
<keyword evidence="3" id="KW-1185">Reference proteome</keyword>
<feature type="compositionally biased region" description="Polar residues" evidence="1">
    <location>
        <begin position="78"/>
        <end position="98"/>
    </location>
</feature>
<feature type="compositionally biased region" description="Polar residues" evidence="1">
    <location>
        <begin position="117"/>
        <end position="126"/>
    </location>
</feature>
<proteinExistence type="predicted"/>
<feature type="region of interest" description="Disordered" evidence="1">
    <location>
        <begin position="78"/>
        <end position="126"/>
    </location>
</feature>
<reference evidence="2 3" key="1">
    <citation type="submission" date="2018-11" db="EMBL/GenBank/DDBJ databases">
        <authorList>
            <consortium name="Pathogen Informatics"/>
        </authorList>
    </citation>
    <scope>NUCLEOTIDE SEQUENCE [LARGE SCALE GENOMIC DNA]</scope>
</reference>
<evidence type="ECO:0000313" key="2">
    <source>
        <dbReference type="EMBL" id="VDM10700.1"/>
    </source>
</evidence>
<dbReference type="Proteomes" id="UP000270924">
    <property type="component" value="Unassembled WGS sequence"/>
</dbReference>
<feature type="compositionally biased region" description="Basic and acidic residues" evidence="1">
    <location>
        <begin position="99"/>
        <end position="116"/>
    </location>
</feature>
<accession>A0A3P7DLE4</accession>
<name>A0A3P7DLE4_WUCBA</name>
<dbReference type="AlphaFoldDB" id="A0A3P7DLE4"/>
<evidence type="ECO:0000313" key="3">
    <source>
        <dbReference type="Proteomes" id="UP000270924"/>
    </source>
</evidence>
<gene>
    <name evidence="2" type="ORF">WBA_LOCUS4086</name>
</gene>
<evidence type="ECO:0000256" key="1">
    <source>
        <dbReference type="SAM" id="MobiDB-lite"/>
    </source>
</evidence>
<protein>
    <submittedName>
        <fullName evidence="2">Uncharacterized protein</fullName>
    </submittedName>
</protein>
<sequence length="126" mass="13767">MKISDVSIVEQPTVRELMSDDGLVSLKPFLPPPLPSPPPPLLPPPSPPAPPSSSFQPTYCGAVSFITTYSQTYTCSHIHTYTDPPANQSNQSNQTTKVTNERTNEPTSEIQHKEQETLASSSSRLF</sequence>
<feature type="region of interest" description="Disordered" evidence="1">
    <location>
        <begin position="23"/>
        <end position="55"/>
    </location>
</feature>
<dbReference type="OMA" id="YTCSHIH"/>
<dbReference type="EMBL" id="UYWW01001575">
    <property type="protein sequence ID" value="VDM10700.1"/>
    <property type="molecule type" value="Genomic_DNA"/>
</dbReference>
<dbReference type="InParanoid" id="A0A3P7DLE4"/>